<evidence type="ECO:0000259" key="2">
    <source>
        <dbReference type="SMART" id="SM00460"/>
    </source>
</evidence>
<feature type="transmembrane region" description="Helical" evidence="1">
    <location>
        <begin position="20"/>
        <end position="50"/>
    </location>
</feature>
<keyword evidence="4" id="KW-1185">Reference proteome</keyword>
<evidence type="ECO:0000313" key="3">
    <source>
        <dbReference type="EMBL" id="MBL0423176.1"/>
    </source>
</evidence>
<dbReference type="PANTHER" id="PTHR42736:SF1">
    <property type="entry name" value="PROTEIN-GLUTAMINE GAMMA-GLUTAMYLTRANSFERASE"/>
    <property type="match status" value="1"/>
</dbReference>
<dbReference type="AlphaFoldDB" id="A0A936ZV60"/>
<dbReference type="Pfam" id="PF11992">
    <property type="entry name" value="TgpA_N"/>
    <property type="match status" value="1"/>
</dbReference>
<feature type="transmembrane region" description="Helical" evidence="1">
    <location>
        <begin position="112"/>
        <end position="129"/>
    </location>
</feature>
<dbReference type="InterPro" id="IPR021878">
    <property type="entry name" value="TgpA_N"/>
</dbReference>
<gene>
    <name evidence="3" type="ORF">JI739_22765</name>
</gene>
<keyword evidence="1" id="KW-0472">Membrane</keyword>
<dbReference type="RefSeq" id="WP_201686316.1">
    <property type="nucleotide sequence ID" value="NZ_JAEQNA010000012.1"/>
</dbReference>
<accession>A0A936ZV60</accession>
<dbReference type="PANTHER" id="PTHR42736">
    <property type="entry name" value="PROTEIN-GLUTAMINE GAMMA-GLUTAMYLTRANSFERASE"/>
    <property type="match status" value="1"/>
</dbReference>
<protein>
    <submittedName>
        <fullName evidence="3">DUF3488 domain-containing transglutaminase family protein</fullName>
    </submittedName>
</protein>
<dbReference type="EMBL" id="JAEQNA010000012">
    <property type="protein sequence ID" value="MBL0423176.1"/>
    <property type="molecule type" value="Genomic_DNA"/>
</dbReference>
<sequence>MNTLRSRIGALPREGRDAIFLLIAIAWIVLPLTPHLPLWCSALVAAVLAWRGRLAWRGLPLPRARWVLALLALGAVGTFASHGTLLGRDAGVTLVVVLLALKTLELRARRDAFVIFFLGFFTLVTYFFYSQSLAVAGAMLVGLMALLTALVNAHLPVGRPPLRQSAATAGRMVLLGAPVMAVLFVLFPRLTPLWGLPADALTGRSGLSAQMEVGNVARLALDESIALRVRFENDQVPPRSQLYFRGPVLGRFDGRSWRPLYPRPAILPRQLMERRAPLQLQGEPVRYRVTLEPHNRPWLLTLDVAGQAPEVADAEAIGTPELQWLLARPVTDLLRYDAQSHLQWTQGPLASAAALPWEYRELPPGSNPRTLELGAELMRQAAPQDKAALVQAALQRLRTGGYRYTLEPGLYGTDSADEFWFDRKEGFCEHIASAFVVLMRAMDIPSRIVTGYQGGERNPIDGWWVVRQSDAHAWTEVWLQGQGWVRIDPTSSVAPGRIGSFQRLQPPPGVLANTMAAVSPTLAAHLRSVWEAVNNAWNQRVLNYTQSRQLALLRQLGFESPDWKDLAALLAWVIAAAATAGGAWSLWERRRQDPWLRLLARARQRLEKSGLPLPATHGPRQLATAALAHFGADAQALADWLLRLEAQRYARSPQLPLATLRRQFDHLPWPSSHPPAQLQPRHS</sequence>
<dbReference type="SMART" id="SM00460">
    <property type="entry name" value="TGc"/>
    <property type="match status" value="1"/>
</dbReference>
<dbReference type="SUPFAM" id="SSF54001">
    <property type="entry name" value="Cysteine proteinases"/>
    <property type="match status" value="1"/>
</dbReference>
<evidence type="ECO:0000256" key="1">
    <source>
        <dbReference type="SAM" id="Phobius"/>
    </source>
</evidence>
<dbReference type="Proteomes" id="UP000613011">
    <property type="component" value="Unassembled WGS sequence"/>
</dbReference>
<dbReference type="Gene3D" id="3.10.620.30">
    <property type="match status" value="1"/>
</dbReference>
<dbReference type="InterPro" id="IPR038765">
    <property type="entry name" value="Papain-like_cys_pep_sf"/>
</dbReference>
<feature type="domain" description="Transglutaminase-like" evidence="2">
    <location>
        <begin position="420"/>
        <end position="491"/>
    </location>
</feature>
<dbReference type="InterPro" id="IPR002931">
    <property type="entry name" value="Transglutaminase-like"/>
</dbReference>
<comment type="caution">
    <text evidence="3">The sequence shown here is derived from an EMBL/GenBank/DDBJ whole genome shotgun (WGS) entry which is preliminary data.</text>
</comment>
<feature type="transmembrane region" description="Helical" evidence="1">
    <location>
        <begin position="135"/>
        <end position="157"/>
    </location>
</feature>
<evidence type="ECO:0000313" key="4">
    <source>
        <dbReference type="Proteomes" id="UP000613011"/>
    </source>
</evidence>
<dbReference type="Pfam" id="PF01841">
    <property type="entry name" value="Transglut_core"/>
    <property type="match status" value="1"/>
</dbReference>
<organism evidence="3 4">
    <name type="scientific">Ramlibacter aurantiacus</name>
    <dbReference type="NCBI Taxonomy" id="2801330"/>
    <lineage>
        <taxon>Bacteria</taxon>
        <taxon>Pseudomonadati</taxon>
        <taxon>Pseudomonadota</taxon>
        <taxon>Betaproteobacteria</taxon>
        <taxon>Burkholderiales</taxon>
        <taxon>Comamonadaceae</taxon>
        <taxon>Ramlibacter</taxon>
    </lineage>
</organism>
<name>A0A936ZV60_9BURK</name>
<keyword evidence="1" id="KW-0812">Transmembrane</keyword>
<dbReference type="InterPro" id="IPR052901">
    <property type="entry name" value="Bact_TGase-like"/>
</dbReference>
<feature type="transmembrane region" description="Helical" evidence="1">
    <location>
        <begin position="169"/>
        <end position="187"/>
    </location>
</feature>
<keyword evidence="1" id="KW-1133">Transmembrane helix</keyword>
<feature type="transmembrane region" description="Helical" evidence="1">
    <location>
        <begin position="70"/>
        <end position="100"/>
    </location>
</feature>
<reference evidence="3" key="1">
    <citation type="submission" date="2021-01" db="EMBL/GenBank/DDBJ databases">
        <title>Ramlibacter sp. strain AW1 16S ribosomal RNA gene Genome sequencing and assembly.</title>
        <authorList>
            <person name="Kang M."/>
        </authorList>
    </citation>
    <scope>NUCLEOTIDE SEQUENCE</scope>
    <source>
        <strain evidence="3">AW1</strain>
    </source>
</reference>
<proteinExistence type="predicted"/>